<accession>A0A5S6QIZ1</accession>
<dbReference type="AlphaFoldDB" id="A0A5S6QIZ1"/>
<reference evidence="2" key="1">
    <citation type="submission" date="2019-12" db="UniProtKB">
        <authorList>
            <consortium name="WormBaseParasite"/>
        </authorList>
    </citation>
    <scope>IDENTIFICATION</scope>
</reference>
<evidence type="ECO:0000313" key="1">
    <source>
        <dbReference type="Proteomes" id="UP000046395"/>
    </source>
</evidence>
<dbReference type="InterPro" id="IPR005996">
    <property type="entry name" value="Ribosomal_uL30_bac-type"/>
</dbReference>
<dbReference type="PANTHER" id="PTHR15892:SF2">
    <property type="entry name" value="LARGE RIBOSOMAL SUBUNIT PROTEIN UL30M"/>
    <property type="match status" value="1"/>
</dbReference>
<evidence type="ECO:0000313" key="2">
    <source>
        <dbReference type="WBParaSite" id="TMUE_2000007135.1"/>
    </source>
</evidence>
<dbReference type="GO" id="GO:0006412">
    <property type="term" value="P:translation"/>
    <property type="evidence" value="ECO:0007669"/>
    <property type="project" value="InterPro"/>
</dbReference>
<sequence length="188" mass="22529">MARPPRSCFVYKPLHKYRYLPRPNARPSDFDYETSGSTPDDFQEKLETAPKLWVAWLYRKPVQETRNLRRITEELFGEKPKLLDMKVFKNTPYWNRQLWQIKHLIEVKAIYFPHGEPTEADIPYVRLLPTGECLVHKQIDGEDQLAEVEQDNGRSLQRLINRQLMLKWKEFDEILEDSPWSPPDRSRF</sequence>
<dbReference type="STRING" id="70415.A0A5S6QIZ1"/>
<dbReference type="GO" id="GO:0015934">
    <property type="term" value="C:large ribosomal subunit"/>
    <property type="evidence" value="ECO:0007669"/>
    <property type="project" value="InterPro"/>
</dbReference>
<organism evidence="1 2">
    <name type="scientific">Trichuris muris</name>
    <name type="common">Mouse whipworm</name>
    <dbReference type="NCBI Taxonomy" id="70415"/>
    <lineage>
        <taxon>Eukaryota</taxon>
        <taxon>Metazoa</taxon>
        <taxon>Ecdysozoa</taxon>
        <taxon>Nematoda</taxon>
        <taxon>Enoplea</taxon>
        <taxon>Dorylaimia</taxon>
        <taxon>Trichinellida</taxon>
        <taxon>Trichuridae</taxon>
        <taxon>Trichuris</taxon>
    </lineage>
</organism>
<dbReference type="PANTHER" id="PTHR15892">
    <property type="entry name" value="MITOCHONDRIAL RIBOSOMAL PROTEIN L30"/>
    <property type="match status" value="1"/>
</dbReference>
<dbReference type="WBParaSite" id="TMUE_2000007135.1">
    <property type="protein sequence ID" value="TMUE_2000007135.1"/>
    <property type="gene ID" value="WBGene00286944"/>
</dbReference>
<keyword evidence="1" id="KW-1185">Reference proteome</keyword>
<name>A0A5S6QIZ1_TRIMR</name>
<dbReference type="Proteomes" id="UP000046395">
    <property type="component" value="Unassembled WGS sequence"/>
</dbReference>
<proteinExistence type="predicted"/>
<protein>
    <submittedName>
        <fullName evidence="2">39S ribosomal protein L30, mitochondrial</fullName>
    </submittedName>
</protein>
<dbReference type="GO" id="GO:0005739">
    <property type="term" value="C:mitochondrion"/>
    <property type="evidence" value="ECO:0007669"/>
    <property type="project" value="TreeGrafter"/>
</dbReference>
<dbReference type="GO" id="GO:0003735">
    <property type="term" value="F:structural constituent of ribosome"/>
    <property type="evidence" value="ECO:0007669"/>
    <property type="project" value="InterPro"/>
</dbReference>